<proteinExistence type="predicted"/>
<gene>
    <name evidence="1" type="ORF">METZ01_LOCUS380431</name>
</gene>
<organism evidence="1">
    <name type="scientific">marine metagenome</name>
    <dbReference type="NCBI Taxonomy" id="408172"/>
    <lineage>
        <taxon>unclassified sequences</taxon>
        <taxon>metagenomes</taxon>
        <taxon>ecological metagenomes</taxon>
    </lineage>
</organism>
<dbReference type="AlphaFoldDB" id="A0A382U0T2"/>
<evidence type="ECO:0008006" key="2">
    <source>
        <dbReference type="Google" id="ProtNLM"/>
    </source>
</evidence>
<name>A0A382U0T2_9ZZZZ</name>
<dbReference type="SUPFAM" id="SSF68912">
    <property type="entry name" value="Rho N-terminal domain-like"/>
    <property type="match status" value="1"/>
</dbReference>
<dbReference type="EMBL" id="UINC01140436">
    <property type="protein sequence ID" value="SVD27577.1"/>
    <property type="molecule type" value="Genomic_DNA"/>
</dbReference>
<sequence length="69" mass="8264">MFGWLRELFGDSCCSDLKRYSSEDLRKMNKLQLEKHARKFGVELDRRLNKQQLIKETVKAQAKHIKKKL</sequence>
<accession>A0A382U0T2</accession>
<evidence type="ECO:0000313" key="1">
    <source>
        <dbReference type="EMBL" id="SVD27577.1"/>
    </source>
</evidence>
<dbReference type="InterPro" id="IPR036269">
    <property type="entry name" value="Rho_N_sf"/>
</dbReference>
<protein>
    <recommendedName>
        <fullName evidence="2">Rho termination factor N-terminal domain-containing protein</fullName>
    </recommendedName>
</protein>
<reference evidence="1" key="1">
    <citation type="submission" date="2018-05" db="EMBL/GenBank/DDBJ databases">
        <authorList>
            <person name="Lanie J.A."/>
            <person name="Ng W.-L."/>
            <person name="Kazmierczak K.M."/>
            <person name="Andrzejewski T.M."/>
            <person name="Davidsen T.M."/>
            <person name="Wayne K.J."/>
            <person name="Tettelin H."/>
            <person name="Glass J.I."/>
            <person name="Rusch D."/>
            <person name="Podicherti R."/>
            <person name="Tsui H.-C.T."/>
            <person name="Winkler M.E."/>
        </authorList>
    </citation>
    <scope>NUCLEOTIDE SEQUENCE</scope>
</reference>